<protein>
    <submittedName>
        <fullName evidence="1">Uncharacterized protein</fullName>
    </submittedName>
</protein>
<proteinExistence type="predicted"/>
<keyword evidence="2" id="KW-1185">Reference proteome</keyword>
<sequence>MGVASLKVSVCIVRIRSGRPRKMAERTAVHDLTIEEEADGPIALSGPLPNGMQSRLRPLSDGRRVFCIYNNRVSERRPSMNFTIEDLKVNFCDDVVYGYVGLDGTSTTIRSKHPKYDFLEEGFKSRNQKCNLFDFHNPCRNAMYQRTQTLYANMPFTMPRLDSRCPPVNFDQPTFSWRAETMEKRYVAHT</sequence>
<reference evidence="1" key="1">
    <citation type="journal article" date="2020" name="Cell">
        <title>Large-Scale Comparative Analyses of Tick Genomes Elucidate Their Genetic Diversity and Vector Capacities.</title>
        <authorList>
            <consortium name="Tick Genome and Microbiome Consortium (TIGMIC)"/>
            <person name="Jia N."/>
            <person name="Wang J."/>
            <person name="Shi W."/>
            <person name="Du L."/>
            <person name="Sun Y."/>
            <person name="Zhan W."/>
            <person name="Jiang J.F."/>
            <person name="Wang Q."/>
            <person name="Zhang B."/>
            <person name="Ji P."/>
            <person name="Bell-Sakyi L."/>
            <person name="Cui X.M."/>
            <person name="Yuan T.T."/>
            <person name="Jiang B.G."/>
            <person name="Yang W.F."/>
            <person name="Lam T.T."/>
            <person name="Chang Q.C."/>
            <person name="Ding S.J."/>
            <person name="Wang X.J."/>
            <person name="Zhu J.G."/>
            <person name="Ruan X.D."/>
            <person name="Zhao L."/>
            <person name="Wei J.T."/>
            <person name="Ye R.Z."/>
            <person name="Que T.C."/>
            <person name="Du C.H."/>
            <person name="Zhou Y.H."/>
            <person name="Cheng J.X."/>
            <person name="Dai P.F."/>
            <person name="Guo W.B."/>
            <person name="Han X.H."/>
            <person name="Huang E.J."/>
            <person name="Li L.F."/>
            <person name="Wei W."/>
            <person name="Gao Y.C."/>
            <person name="Liu J.Z."/>
            <person name="Shao H.Z."/>
            <person name="Wang X."/>
            <person name="Wang C.C."/>
            <person name="Yang T.C."/>
            <person name="Huo Q.B."/>
            <person name="Li W."/>
            <person name="Chen H.Y."/>
            <person name="Chen S.E."/>
            <person name="Zhou L.G."/>
            <person name="Ni X.B."/>
            <person name="Tian J.H."/>
            <person name="Sheng Y."/>
            <person name="Liu T."/>
            <person name="Pan Y.S."/>
            <person name="Xia L.Y."/>
            <person name="Li J."/>
            <person name="Zhao F."/>
            <person name="Cao W.C."/>
        </authorList>
    </citation>
    <scope>NUCLEOTIDE SEQUENCE</scope>
    <source>
        <strain evidence="1">Rmic-2018</strain>
    </source>
</reference>
<reference evidence="1" key="2">
    <citation type="submission" date="2021-09" db="EMBL/GenBank/DDBJ databases">
        <authorList>
            <person name="Jia N."/>
            <person name="Wang J."/>
            <person name="Shi W."/>
            <person name="Du L."/>
            <person name="Sun Y."/>
            <person name="Zhan W."/>
            <person name="Jiang J."/>
            <person name="Wang Q."/>
            <person name="Zhang B."/>
            <person name="Ji P."/>
            <person name="Sakyi L.B."/>
            <person name="Cui X."/>
            <person name="Yuan T."/>
            <person name="Jiang B."/>
            <person name="Yang W."/>
            <person name="Lam T.T.-Y."/>
            <person name="Chang Q."/>
            <person name="Ding S."/>
            <person name="Wang X."/>
            <person name="Zhu J."/>
            <person name="Ruan X."/>
            <person name="Zhao L."/>
            <person name="Wei J."/>
            <person name="Que T."/>
            <person name="Du C."/>
            <person name="Cheng J."/>
            <person name="Dai P."/>
            <person name="Han X."/>
            <person name="Huang E."/>
            <person name="Gao Y."/>
            <person name="Liu J."/>
            <person name="Shao H."/>
            <person name="Ye R."/>
            <person name="Li L."/>
            <person name="Wei W."/>
            <person name="Wang X."/>
            <person name="Wang C."/>
            <person name="Huo Q."/>
            <person name="Li W."/>
            <person name="Guo W."/>
            <person name="Chen H."/>
            <person name="Chen S."/>
            <person name="Zhou L."/>
            <person name="Zhou L."/>
            <person name="Ni X."/>
            <person name="Tian J."/>
            <person name="Zhou Y."/>
            <person name="Sheng Y."/>
            <person name="Liu T."/>
            <person name="Pan Y."/>
            <person name="Xia L."/>
            <person name="Li J."/>
            <person name="Zhao F."/>
            <person name="Cao W."/>
        </authorList>
    </citation>
    <scope>NUCLEOTIDE SEQUENCE</scope>
    <source>
        <strain evidence="1">Rmic-2018</strain>
        <tissue evidence="1">Larvae</tissue>
    </source>
</reference>
<dbReference type="EMBL" id="JABSTU010000010">
    <property type="protein sequence ID" value="KAH8018708.1"/>
    <property type="molecule type" value="Genomic_DNA"/>
</dbReference>
<evidence type="ECO:0000313" key="2">
    <source>
        <dbReference type="Proteomes" id="UP000821866"/>
    </source>
</evidence>
<dbReference type="AlphaFoldDB" id="A0A9J6D989"/>
<dbReference type="Gene3D" id="3.20.20.80">
    <property type="entry name" value="Glycosidases"/>
    <property type="match status" value="1"/>
</dbReference>
<organism evidence="1 2">
    <name type="scientific">Rhipicephalus microplus</name>
    <name type="common">Cattle tick</name>
    <name type="synonym">Boophilus microplus</name>
    <dbReference type="NCBI Taxonomy" id="6941"/>
    <lineage>
        <taxon>Eukaryota</taxon>
        <taxon>Metazoa</taxon>
        <taxon>Ecdysozoa</taxon>
        <taxon>Arthropoda</taxon>
        <taxon>Chelicerata</taxon>
        <taxon>Arachnida</taxon>
        <taxon>Acari</taxon>
        <taxon>Parasitiformes</taxon>
        <taxon>Ixodida</taxon>
        <taxon>Ixodoidea</taxon>
        <taxon>Ixodidae</taxon>
        <taxon>Rhipicephalinae</taxon>
        <taxon>Rhipicephalus</taxon>
        <taxon>Boophilus</taxon>
    </lineage>
</organism>
<gene>
    <name evidence="1" type="ORF">HPB51_010540</name>
</gene>
<name>A0A9J6D989_RHIMP</name>
<evidence type="ECO:0000313" key="1">
    <source>
        <dbReference type="EMBL" id="KAH8018708.1"/>
    </source>
</evidence>
<dbReference type="Proteomes" id="UP000821866">
    <property type="component" value="Chromosome 8"/>
</dbReference>
<accession>A0A9J6D989</accession>
<comment type="caution">
    <text evidence="1">The sequence shown here is derived from an EMBL/GenBank/DDBJ whole genome shotgun (WGS) entry which is preliminary data.</text>
</comment>